<dbReference type="InterPro" id="IPR004360">
    <property type="entry name" value="Glyas_Fos-R_dOase_dom"/>
</dbReference>
<dbReference type="CDD" id="cd06587">
    <property type="entry name" value="VOC"/>
    <property type="match status" value="1"/>
</dbReference>
<evidence type="ECO:0000259" key="1">
    <source>
        <dbReference type="PROSITE" id="PS51819"/>
    </source>
</evidence>
<evidence type="ECO:0000313" key="3">
    <source>
        <dbReference type="Proteomes" id="UP000215059"/>
    </source>
</evidence>
<dbReference type="OrthoDB" id="375220at2"/>
<keyword evidence="3" id="KW-1185">Reference proteome</keyword>
<proteinExistence type="predicted"/>
<evidence type="ECO:0000313" key="2">
    <source>
        <dbReference type="EMBL" id="OYD59833.1"/>
    </source>
</evidence>
<protein>
    <recommendedName>
        <fullName evidence="1">VOC domain-containing protein</fullName>
    </recommendedName>
</protein>
<sequence length="152" mass="17647">MTGNLFETHVHVTDLDRALAFYEKLGMELAHRIESRRAAFFYFGTEKKQMLGVWEVKQSEWTRRHFAFGVTLEELLNAPQWLKERGIEPRESFGLQPIEPIVHTWMPAAAVYFNDPDGNSLEFITMLEGKGRPELTGVRYLSEWEALTTNKV</sequence>
<name>A0A235FFR1_9BACL</name>
<comment type="caution">
    <text evidence="2">The sequence shown here is derived from an EMBL/GenBank/DDBJ whole genome shotgun (WGS) entry which is preliminary data.</text>
</comment>
<dbReference type="Proteomes" id="UP000215059">
    <property type="component" value="Unassembled WGS sequence"/>
</dbReference>
<reference evidence="2 3" key="1">
    <citation type="submission" date="2017-07" db="EMBL/GenBank/DDBJ databases">
        <title>Fictibacillus sp. nov. GDSW-R2A3 Genome sequencing and assembly.</title>
        <authorList>
            <person name="Mayilraj S."/>
        </authorList>
    </citation>
    <scope>NUCLEOTIDE SEQUENCE [LARGE SCALE GENOMIC DNA]</scope>
    <source>
        <strain evidence="2 3">GDSW-R2A3</strain>
    </source>
</reference>
<dbReference type="AlphaFoldDB" id="A0A235FFR1"/>
<dbReference type="SUPFAM" id="SSF54593">
    <property type="entry name" value="Glyoxalase/Bleomycin resistance protein/Dihydroxybiphenyl dioxygenase"/>
    <property type="match status" value="1"/>
</dbReference>
<dbReference type="InterPro" id="IPR029068">
    <property type="entry name" value="Glyas_Bleomycin-R_OHBP_Dase"/>
</dbReference>
<dbReference type="InterPro" id="IPR037523">
    <property type="entry name" value="VOC_core"/>
</dbReference>
<feature type="domain" description="VOC" evidence="1">
    <location>
        <begin position="3"/>
        <end position="126"/>
    </location>
</feature>
<dbReference type="RefSeq" id="WP_094251796.1">
    <property type="nucleotide sequence ID" value="NZ_JBHLXL010000001.1"/>
</dbReference>
<accession>A0A235FFR1</accession>
<gene>
    <name evidence="2" type="ORF">CGZ90_05195</name>
</gene>
<organism evidence="2 3">
    <name type="scientific">Fictibacillus aquaticus</name>
    <dbReference type="NCBI Taxonomy" id="2021314"/>
    <lineage>
        <taxon>Bacteria</taxon>
        <taxon>Bacillati</taxon>
        <taxon>Bacillota</taxon>
        <taxon>Bacilli</taxon>
        <taxon>Bacillales</taxon>
        <taxon>Fictibacillaceae</taxon>
        <taxon>Fictibacillus</taxon>
    </lineage>
</organism>
<dbReference type="Gene3D" id="3.10.180.10">
    <property type="entry name" value="2,3-Dihydroxybiphenyl 1,2-Dioxygenase, domain 1"/>
    <property type="match status" value="1"/>
</dbReference>
<dbReference type="PROSITE" id="PS51819">
    <property type="entry name" value="VOC"/>
    <property type="match status" value="1"/>
</dbReference>
<dbReference type="Pfam" id="PF00903">
    <property type="entry name" value="Glyoxalase"/>
    <property type="match status" value="1"/>
</dbReference>
<dbReference type="EMBL" id="NOII01000001">
    <property type="protein sequence ID" value="OYD59833.1"/>
    <property type="molecule type" value="Genomic_DNA"/>
</dbReference>